<dbReference type="InterPro" id="IPR015797">
    <property type="entry name" value="NUDIX_hydrolase-like_dom_sf"/>
</dbReference>
<dbReference type="RefSeq" id="WP_147851780.1">
    <property type="nucleotide sequence ID" value="NZ_VDUZ01000064.1"/>
</dbReference>
<proteinExistence type="predicted"/>
<dbReference type="AlphaFoldDB" id="A0A5C8P9R4"/>
<feature type="domain" description="Nudix hydrolase" evidence="1">
    <location>
        <begin position="1"/>
        <end position="149"/>
    </location>
</feature>
<dbReference type="GO" id="GO:0004081">
    <property type="term" value="F:bis(5'-nucleosyl)-tetraphosphatase (asymmetrical) activity"/>
    <property type="evidence" value="ECO:0007669"/>
    <property type="project" value="TreeGrafter"/>
</dbReference>
<dbReference type="Proteomes" id="UP000321638">
    <property type="component" value="Unassembled WGS sequence"/>
</dbReference>
<keyword evidence="3" id="KW-1185">Reference proteome</keyword>
<name>A0A5C8P9R4_9HYPH</name>
<gene>
    <name evidence="2" type="ORF">FHP25_35635</name>
</gene>
<dbReference type="Pfam" id="PF00293">
    <property type="entry name" value="NUDIX"/>
    <property type="match status" value="1"/>
</dbReference>
<protein>
    <submittedName>
        <fullName evidence="2">NUDIX domain-containing protein</fullName>
    </submittedName>
</protein>
<dbReference type="GO" id="GO:0006754">
    <property type="term" value="P:ATP biosynthetic process"/>
    <property type="evidence" value="ECO:0007669"/>
    <property type="project" value="TreeGrafter"/>
</dbReference>
<comment type="caution">
    <text evidence="2">The sequence shown here is derived from an EMBL/GenBank/DDBJ whole genome shotgun (WGS) entry which is preliminary data.</text>
</comment>
<evidence type="ECO:0000313" key="2">
    <source>
        <dbReference type="EMBL" id="TXL70169.1"/>
    </source>
</evidence>
<dbReference type="InterPro" id="IPR000086">
    <property type="entry name" value="NUDIX_hydrolase_dom"/>
</dbReference>
<reference evidence="2 3" key="1">
    <citation type="submission" date="2019-06" db="EMBL/GenBank/DDBJ databases">
        <title>New taxonomy in bacterial strain CC-CFT640, isolated from vineyard.</title>
        <authorList>
            <person name="Lin S.-Y."/>
            <person name="Tsai C.-F."/>
            <person name="Young C.-C."/>
        </authorList>
    </citation>
    <scope>NUCLEOTIDE SEQUENCE [LARGE SCALE GENOMIC DNA]</scope>
    <source>
        <strain evidence="2 3">CC-CFT640</strain>
    </source>
</reference>
<sequence length="167" mass="18405">MAKLTAGLLVFRRVNGALEVLLAHPGGPFWARKDDGAWSIPKGIPEPGEAPFDTARREFIEETSLRAEGDFIALDPVKQPGGKTVHAWAVECDLDIARFRSNTFKLEWPPRSGKVQDVPEIDRIAWFAAPQAAMKILKGQRPILEELLRRLNIPATGCAPPVHPGAR</sequence>
<dbReference type="EMBL" id="VDUZ01000064">
    <property type="protein sequence ID" value="TXL70169.1"/>
    <property type="molecule type" value="Genomic_DNA"/>
</dbReference>
<evidence type="ECO:0000313" key="3">
    <source>
        <dbReference type="Proteomes" id="UP000321638"/>
    </source>
</evidence>
<dbReference type="OrthoDB" id="954553at2"/>
<evidence type="ECO:0000259" key="1">
    <source>
        <dbReference type="PROSITE" id="PS51462"/>
    </source>
</evidence>
<accession>A0A5C8P9R4</accession>
<dbReference type="CDD" id="cd04662">
    <property type="entry name" value="NUDIX_Hydrolase"/>
    <property type="match status" value="1"/>
</dbReference>
<dbReference type="PANTHER" id="PTHR21340">
    <property type="entry name" value="DIADENOSINE 5,5-P1,P4-TETRAPHOSPHATE PYROPHOSPHOHYDROLASE MUTT"/>
    <property type="match status" value="1"/>
</dbReference>
<dbReference type="Gene3D" id="3.90.79.10">
    <property type="entry name" value="Nucleoside Triphosphate Pyrophosphohydrolase"/>
    <property type="match status" value="1"/>
</dbReference>
<organism evidence="2 3">
    <name type="scientific">Vineibacter terrae</name>
    <dbReference type="NCBI Taxonomy" id="2586908"/>
    <lineage>
        <taxon>Bacteria</taxon>
        <taxon>Pseudomonadati</taxon>
        <taxon>Pseudomonadota</taxon>
        <taxon>Alphaproteobacteria</taxon>
        <taxon>Hyphomicrobiales</taxon>
        <taxon>Vineibacter</taxon>
    </lineage>
</organism>
<dbReference type="SUPFAM" id="SSF55811">
    <property type="entry name" value="Nudix"/>
    <property type="match status" value="1"/>
</dbReference>
<dbReference type="PANTHER" id="PTHR21340:SF7">
    <property type="entry name" value="NUDIX HYDROLASE DOMAIN-CONTAINING PROTEIN"/>
    <property type="match status" value="1"/>
</dbReference>
<dbReference type="PROSITE" id="PS51462">
    <property type="entry name" value="NUDIX"/>
    <property type="match status" value="1"/>
</dbReference>
<dbReference type="GO" id="GO:0006167">
    <property type="term" value="P:AMP biosynthetic process"/>
    <property type="evidence" value="ECO:0007669"/>
    <property type="project" value="TreeGrafter"/>
</dbReference>
<dbReference type="InterPro" id="IPR051325">
    <property type="entry name" value="Nudix_hydrolase_domain"/>
</dbReference>